<keyword evidence="2" id="KW-1185">Reference proteome</keyword>
<reference evidence="1" key="1">
    <citation type="submission" date="2022-07" db="EMBL/GenBank/DDBJ databases">
        <title>Phylogenomic reconstructions and comparative analyses of Kickxellomycotina fungi.</title>
        <authorList>
            <person name="Reynolds N.K."/>
            <person name="Stajich J.E."/>
            <person name="Barry K."/>
            <person name="Grigoriev I.V."/>
            <person name="Crous P."/>
            <person name="Smith M.E."/>
        </authorList>
    </citation>
    <scope>NUCLEOTIDE SEQUENCE</scope>
    <source>
        <strain evidence="1">CBS 109366</strain>
    </source>
</reference>
<dbReference type="EMBL" id="JANBUJ010000568">
    <property type="protein sequence ID" value="KAJ2771260.1"/>
    <property type="molecule type" value="Genomic_DNA"/>
</dbReference>
<feature type="non-terminal residue" evidence="1">
    <location>
        <position position="413"/>
    </location>
</feature>
<protein>
    <submittedName>
        <fullName evidence="1">Uncharacterized protein</fullName>
    </submittedName>
</protein>
<organism evidence="1 2">
    <name type="scientific">Coemansia nantahalensis</name>
    <dbReference type="NCBI Taxonomy" id="2789366"/>
    <lineage>
        <taxon>Eukaryota</taxon>
        <taxon>Fungi</taxon>
        <taxon>Fungi incertae sedis</taxon>
        <taxon>Zoopagomycota</taxon>
        <taxon>Kickxellomycotina</taxon>
        <taxon>Kickxellomycetes</taxon>
        <taxon>Kickxellales</taxon>
        <taxon>Kickxellaceae</taxon>
        <taxon>Coemansia</taxon>
    </lineage>
</organism>
<sequence>MASMAYRAAREPAVASADFAKLAQRILQQRFLRACVYELPLAYLVAVAANLHVRRGILSVAYALVSPRTLAYTAAAYAAGVVVLGIHARLYHVTRAAHGSHFPGLQRLLRRPAVTAEAVVAYVGLAFFATAVHGWMFGGAATRMWLYPEGHYGPPQLNPGWLASWALATAVGAGYAAQLVGGERLQLQFPAVEQGRVYALKDRLPRGFSHAAGFALGVLVQFWVGYLVFGWGFYQSVCGVLARVFSTSSYGVGSPLLSASVLFFWLRSSALTVLTWELAHQLFEVVITEPTHINELSLDRNLCLVSGLKHADSPLIQLLAYQELYRLAAFSPEQRAELLADIDRASGTMWSQVSGQCIGVIKAATEQLQARAAPAPATDKAAQDGRRSLEPGASLRAGGAPMGDILQRSRRPL</sequence>
<dbReference type="Proteomes" id="UP001140234">
    <property type="component" value="Unassembled WGS sequence"/>
</dbReference>
<accession>A0ACC1K140</accession>
<gene>
    <name evidence="1" type="ORF">IWQ57_002295</name>
</gene>
<evidence type="ECO:0000313" key="1">
    <source>
        <dbReference type="EMBL" id="KAJ2771260.1"/>
    </source>
</evidence>
<comment type="caution">
    <text evidence="1">The sequence shown here is derived from an EMBL/GenBank/DDBJ whole genome shotgun (WGS) entry which is preliminary data.</text>
</comment>
<name>A0ACC1K140_9FUNG</name>
<evidence type="ECO:0000313" key="2">
    <source>
        <dbReference type="Proteomes" id="UP001140234"/>
    </source>
</evidence>
<proteinExistence type="predicted"/>